<name>A0A0G8AVY7_9SYNE</name>
<dbReference type="EMBL" id="JYFQ01000109">
    <property type="protein sequence ID" value="KKZ12456.1"/>
    <property type="molecule type" value="Genomic_DNA"/>
</dbReference>
<dbReference type="SUPFAM" id="SSF52540">
    <property type="entry name" value="P-loop containing nucleoside triphosphate hydrolases"/>
    <property type="match status" value="1"/>
</dbReference>
<dbReference type="Pfam" id="PF13304">
    <property type="entry name" value="AAA_21"/>
    <property type="match status" value="1"/>
</dbReference>
<dbReference type="GO" id="GO:0016887">
    <property type="term" value="F:ATP hydrolysis activity"/>
    <property type="evidence" value="ECO:0007669"/>
    <property type="project" value="InterPro"/>
</dbReference>
<evidence type="ECO:0000313" key="2">
    <source>
        <dbReference type="EMBL" id="KKZ12456.1"/>
    </source>
</evidence>
<dbReference type="Proteomes" id="UP000035037">
    <property type="component" value="Unassembled WGS sequence"/>
</dbReference>
<dbReference type="CDD" id="cd00267">
    <property type="entry name" value="ABC_ATPase"/>
    <property type="match status" value="1"/>
</dbReference>
<evidence type="ECO:0000313" key="3">
    <source>
        <dbReference type="Proteomes" id="UP000035037"/>
    </source>
</evidence>
<dbReference type="InterPro" id="IPR003959">
    <property type="entry name" value="ATPase_AAA_core"/>
</dbReference>
<dbReference type="Gene3D" id="3.40.50.300">
    <property type="entry name" value="P-loop containing nucleotide triphosphate hydrolases"/>
    <property type="match status" value="1"/>
</dbReference>
<gene>
    <name evidence="2" type="ORF">TQ37_05560</name>
</gene>
<organism evidence="2 3">
    <name type="scientific">Candidatus Synechococcus spongiarum 15L</name>
    <dbReference type="NCBI Taxonomy" id="1608419"/>
    <lineage>
        <taxon>Bacteria</taxon>
        <taxon>Bacillati</taxon>
        <taxon>Cyanobacteriota</taxon>
        <taxon>Cyanophyceae</taxon>
        <taxon>Synechococcales</taxon>
        <taxon>Synechococcaceae</taxon>
        <taxon>Synechococcus</taxon>
    </lineage>
</organism>
<proteinExistence type="predicted"/>
<reference evidence="2 3" key="2">
    <citation type="submission" date="2015-05" db="EMBL/GenBank/DDBJ databases">
        <title>Lifestyle Evolution in Cyanobacterial Symbionts of Sponges.</title>
        <authorList>
            <person name="Burgsdorf I."/>
            <person name="Slaby B.M."/>
            <person name="Handley K.M."/>
            <person name="Haber M."/>
            <person name="Blom J."/>
            <person name="Marshall C.W."/>
            <person name="Gilbert J.A."/>
            <person name="Hentschel U."/>
            <person name="Steindler L."/>
        </authorList>
    </citation>
    <scope>NUCLEOTIDE SEQUENCE [LARGE SCALE GENOMIC DNA]</scope>
    <source>
        <strain evidence="2">15L</strain>
    </source>
</reference>
<protein>
    <recommendedName>
        <fullName evidence="1">ATPase AAA-type core domain-containing protein</fullName>
    </recommendedName>
</protein>
<evidence type="ECO:0000259" key="1">
    <source>
        <dbReference type="Pfam" id="PF13304"/>
    </source>
</evidence>
<reference evidence="2 3" key="1">
    <citation type="submission" date="2015-02" db="EMBL/GenBank/DDBJ databases">
        <authorList>
            <person name="Slaby B."/>
            <person name="Hentschel U."/>
        </authorList>
    </citation>
    <scope>NUCLEOTIDE SEQUENCE [LARGE SCALE GENOMIC DNA]</scope>
    <source>
        <strain evidence="2">15L</strain>
    </source>
</reference>
<sequence>MENFVSWYRHVSQENMGGILTLFEDLQAVMPEFDSINLTESGENSRAMKIRFHGSDKDHETIPFRLDELSDGQRLLVALYSLIHLSPSQTSLFLDEPDNYLALREIQPFLAKIDEQCGETLAQAVILSHHPVTIDYMAGASGRWFYRDGANPVRVSTQPEQVIDGLPLSEIVARGWEK</sequence>
<dbReference type="InterPro" id="IPR027417">
    <property type="entry name" value="P-loop_NTPase"/>
</dbReference>
<feature type="domain" description="ATPase AAA-type core" evidence="1">
    <location>
        <begin position="59"/>
        <end position="135"/>
    </location>
</feature>
<dbReference type="AlphaFoldDB" id="A0A0G8AVY7"/>
<accession>A0A0G8AVY7</accession>
<comment type="caution">
    <text evidence="2">The sequence shown here is derived from an EMBL/GenBank/DDBJ whole genome shotgun (WGS) entry which is preliminary data.</text>
</comment>
<dbReference type="GO" id="GO:0005524">
    <property type="term" value="F:ATP binding"/>
    <property type="evidence" value="ECO:0007669"/>
    <property type="project" value="InterPro"/>
</dbReference>
<dbReference type="PATRIC" id="fig|1608419.3.peg.134"/>